<dbReference type="PANTHER" id="PTHR34295">
    <property type="entry name" value="BIOTIN TRANSPORTER BIOY"/>
    <property type="match status" value="1"/>
</dbReference>
<accession>A0A2H9N1H2</accession>
<dbReference type="PANTHER" id="PTHR34295:SF1">
    <property type="entry name" value="BIOTIN TRANSPORTER BIOY"/>
    <property type="match status" value="1"/>
</dbReference>
<protein>
    <recommendedName>
        <fullName evidence="5">Biotin transporter BioY</fullName>
    </recommendedName>
</protein>
<evidence type="ECO:0000313" key="4">
    <source>
        <dbReference type="Proteomes" id="UP000236840"/>
    </source>
</evidence>
<feature type="transmembrane region" description="Helical" evidence="2">
    <location>
        <begin position="27"/>
        <end position="46"/>
    </location>
</feature>
<comment type="similarity">
    <text evidence="1">Belongs to the BioY family.</text>
</comment>
<dbReference type="InterPro" id="IPR003784">
    <property type="entry name" value="BioY"/>
</dbReference>
<evidence type="ECO:0000256" key="2">
    <source>
        <dbReference type="SAM" id="Phobius"/>
    </source>
</evidence>
<keyword evidence="2" id="KW-0812">Transmembrane</keyword>
<dbReference type="EMBL" id="PFHJ01000027">
    <property type="protein sequence ID" value="PIW91326.1"/>
    <property type="molecule type" value="Genomic_DNA"/>
</dbReference>
<reference evidence="4" key="1">
    <citation type="submission" date="2017-09" db="EMBL/GenBank/DDBJ databases">
        <title>Depth-based differentiation of microbial function through sediment-hosted aquifers and enrichment of novel symbionts in the deep terrestrial subsurface.</title>
        <authorList>
            <person name="Probst A.J."/>
            <person name="Ladd B."/>
            <person name="Jarett J.K."/>
            <person name="Geller-Mcgrath D.E."/>
            <person name="Sieber C.M.K."/>
            <person name="Emerson J.B."/>
            <person name="Anantharaman K."/>
            <person name="Thomas B.C."/>
            <person name="Malmstrom R."/>
            <person name="Stieglmeier M."/>
            <person name="Klingl A."/>
            <person name="Woyke T."/>
            <person name="Ryan C.M."/>
            <person name="Banfield J.F."/>
        </authorList>
    </citation>
    <scope>NUCLEOTIDE SEQUENCE [LARGE SCALE GENOMIC DNA]</scope>
</reference>
<dbReference type="AlphaFoldDB" id="A0A2H9N1H2"/>
<proteinExistence type="inferred from homology"/>
<feature type="transmembrane region" description="Helical" evidence="2">
    <location>
        <begin position="194"/>
        <end position="213"/>
    </location>
</feature>
<sequence>MSQPQSVFVDVLLPKVETRIQAIAKDIILVLSFSLLTALFAQASFWIGPVPITGQTLAVLLAGILLGSIRGGLSQIVYLSVGLTGFPFWFAAGGPLGMARLIGPTGGYLIGFVFAAFLVGWLAERGWDKKIKTAISAMLIGNIVIYIFGLFWGRNFIRKYSGRAIPNCLSFGRPNRFSVLVCGRRSLRNGQAYWSNRWLFNWLCFCCFSGWLVS</sequence>
<dbReference type="Pfam" id="PF02632">
    <property type="entry name" value="BioY"/>
    <property type="match status" value="1"/>
</dbReference>
<feature type="transmembrane region" description="Helical" evidence="2">
    <location>
        <begin position="135"/>
        <end position="153"/>
    </location>
</feature>
<dbReference type="Proteomes" id="UP000236840">
    <property type="component" value="Unassembled WGS sequence"/>
</dbReference>
<evidence type="ECO:0000313" key="3">
    <source>
        <dbReference type="EMBL" id="PIW91326.1"/>
    </source>
</evidence>
<feature type="transmembrane region" description="Helical" evidence="2">
    <location>
        <begin position="76"/>
        <end position="99"/>
    </location>
</feature>
<evidence type="ECO:0000256" key="1">
    <source>
        <dbReference type="ARBA" id="ARBA00010692"/>
    </source>
</evidence>
<keyword evidence="2" id="KW-1133">Transmembrane helix</keyword>
<evidence type="ECO:0008006" key="5">
    <source>
        <dbReference type="Google" id="ProtNLM"/>
    </source>
</evidence>
<organism evidence="3 4">
    <name type="scientific">Candidatus Nealsonbacteria bacterium CG_4_8_14_3_um_filter_37_36</name>
    <dbReference type="NCBI Taxonomy" id="1974688"/>
    <lineage>
        <taxon>Bacteria</taxon>
        <taxon>Candidatus Nealsoniibacteriota</taxon>
    </lineage>
</organism>
<comment type="caution">
    <text evidence="3">The sequence shown here is derived from an EMBL/GenBank/DDBJ whole genome shotgun (WGS) entry which is preliminary data.</text>
</comment>
<keyword evidence="2" id="KW-0472">Membrane</keyword>
<feature type="transmembrane region" description="Helical" evidence="2">
    <location>
        <begin position="105"/>
        <end position="123"/>
    </location>
</feature>
<dbReference type="GO" id="GO:0015225">
    <property type="term" value="F:biotin transmembrane transporter activity"/>
    <property type="evidence" value="ECO:0007669"/>
    <property type="project" value="InterPro"/>
</dbReference>
<name>A0A2H9N1H2_9BACT</name>
<gene>
    <name evidence="3" type="ORF">COZ90_01125</name>
</gene>
<dbReference type="GO" id="GO:0005886">
    <property type="term" value="C:plasma membrane"/>
    <property type="evidence" value="ECO:0007669"/>
    <property type="project" value="InterPro"/>
</dbReference>
<dbReference type="Gene3D" id="1.10.1760.20">
    <property type="match status" value="1"/>
</dbReference>